<reference evidence="4" key="1">
    <citation type="submission" date="2017-09" db="EMBL/GenBank/DDBJ databases">
        <title>FDA dAtabase for Regulatory Grade micrObial Sequences (FDA-ARGOS): Supporting development and validation of Infectious Disease Dx tests.</title>
        <authorList>
            <person name="Minogue T."/>
            <person name="Wolcott M."/>
            <person name="Wasieloski L."/>
            <person name="Aguilar W."/>
            <person name="Moore D."/>
            <person name="Tallon L."/>
            <person name="Sadzewicz L."/>
            <person name="Ott S."/>
            <person name="Zhao X."/>
            <person name="Nagaraj S."/>
            <person name="Vavikolanu K."/>
            <person name="Aluvathingal J."/>
            <person name="Nadendla S."/>
            <person name="Sichtig H."/>
        </authorList>
    </citation>
    <scope>NUCLEOTIDE SEQUENCE [LARGE SCALE GENOMIC DNA]</scope>
    <source>
        <strain evidence="4">FDAARGOS_369</strain>
    </source>
</reference>
<feature type="transmembrane region" description="Helical" evidence="2">
    <location>
        <begin position="177"/>
        <end position="197"/>
    </location>
</feature>
<feature type="region of interest" description="Disordered" evidence="1">
    <location>
        <begin position="91"/>
        <end position="113"/>
    </location>
</feature>
<dbReference type="AlphaFoldDB" id="A0A291DDH6"/>
<accession>A0A291DDH6</accession>
<feature type="transmembrane region" description="Helical" evidence="2">
    <location>
        <begin position="6"/>
        <end position="29"/>
    </location>
</feature>
<keyword evidence="2" id="KW-0472">Membrane</keyword>
<keyword evidence="2" id="KW-0812">Transmembrane</keyword>
<protein>
    <submittedName>
        <fullName evidence="3">Uncharacterized protein</fullName>
    </submittedName>
</protein>
<feature type="transmembrane region" description="Helical" evidence="2">
    <location>
        <begin position="244"/>
        <end position="266"/>
    </location>
</feature>
<dbReference type="EMBL" id="CP023510">
    <property type="protein sequence ID" value="ATF62443.1"/>
    <property type="molecule type" value="Genomic_DNA"/>
</dbReference>
<feature type="transmembrane region" description="Helical" evidence="2">
    <location>
        <begin position="144"/>
        <end position="165"/>
    </location>
</feature>
<feature type="transmembrane region" description="Helical" evidence="2">
    <location>
        <begin position="287"/>
        <end position="308"/>
    </location>
</feature>
<feature type="compositionally biased region" description="Polar residues" evidence="1">
    <location>
        <begin position="95"/>
        <end position="113"/>
    </location>
</feature>
<dbReference type="Proteomes" id="UP000218628">
    <property type="component" value="Chromosome"/>
</dbReference>
<feature type="transmembrane region" description="Helical" evidence="2">
    <location>
        <begin position="118"/>
        <end position="138"/>
    </location>
</feature>
<sequence>MDFISKVILICFPLLTVIFALPAAIMQFATNILNFRAARLKYNDAKRAAATPGAGNTTQKLSVGTINGNGNHVHNTHQHVGNGSAAISGDGNRTAIDNSQHTHNHASSKGTQASNDDAFDSIALAVVGSLLIAGAFLISWPTISWILAACWVTCLVLIGWQVKLLSPKSINSPESAILNVLYPASLLAIVGGTWLALLGAGKYNMATIYTTVSGHYESHPQGSMVARFIQAVTASYGTAGFTLIMLNLLAALFMLGTLIQCFKYSINVVIAVRRGTVTNLSIQEASMSFFLAIVSLVVCQPALAELIVSQFNR</sequence>
<keyword evidence="2" id="KW-1133">Transmembrane helix</keyword>
<evidence type="ECO:0000256" key="1">
    <source>
        <dbReference type="SAM" id="MobiDB-lite"/>
    </source>
</evidence>
<gene>
    <name evidence="3" type="ORF">CO690_01620</name>
</gene>
<evidence type="ECO:0000256" key="2">
    <source>
        <dbReference type="SAM" id="Phobius"/>
    </source>
</evidence>
<proteinExistence type="predicted"/>
<evidence type="ECO:0000313" key="4">
    <source>
        <dbReference type="Proteomes" id="UP000218628"/>
    </source>
</evidence>
<name>A0A291DDH6_9MICC</name>
<organism evidence="3 4">
    <name type="scientific">Rothia mucilaginosa</name>
    <dbReference type="NCBI Taxonomy" id="43675"/>
    <lineage>
        <taxon>Bacteria</taxon>
        <taxon>Bacillati</taxon>
        <taxon>Actinomycetota</taxon>
        <taxon>Actinomycetes</taxon>
        <taxon>Micrococcales</taxon>
        <taxon>Micrococcaceae</taxon>
        <taxon>Rothia</taxon>
    </lineage>
</organism>
<evidence type="ECO:0000313" key="3">
    <source>
        <dbReference type="EMBL" id="ATF62443.1"/>
    </source>
</evidence>
<dbReference type="RefSeq" id="WP_070543103.1">
    <property type="nucleotide sequence ID" value="NZ_CP023510.1"/>
</dbReference>